<evidence type="ECO:0000313" key="3">
    <source>
        <dbReference type="Proteomes" id="UP001429354"/>
    </source>
</evidence>
<comment type="caution">
    <text evidence="2">The sequence shown here is derived from an EMBL/GenBank/DDBJ whole genome shotgun (WGS) entry which is preliminary data.</text>
</comment>
<keyword evidence="3" id="KW-1185">Reference proteome</keyword>
<reference evidence="2 3" key="1">
    <citation type="submission" date="2018-07" db="EMBL/GenBank/DDBJ databases">
        <title>Whole genome Sequencing of Pseudoxanthomonas gei KCTC 32298 (T).</title>
        <authorList>
            <person name="Kumar S."/>
            <person name="Bansal K."/>
            <person name="Kaur A."/>
            <person name="Patil P."/>
            <person name="Sharma S."/>
            <person name="Patil P.B."/>
        </authorList>
    </citation>
    <scope>NUCLEOTIDE SEQUENCE [LARGE SCALE GENOMIC DNA]</scope>
    <source>
        <strain evidence="2 3">KCTC 32298</strain>
    </source>
</reference>
<protein>
    <recommendedName>
        <fullName evidence="4">P pilus assembly protein, chaperone PapD</fullName>
    </recommendedName>
</protein>
<gene>
    <name evidence="2" type="ORF">DT603_12675</name>
</gene>
<feature type="signal peptide" evidence="1">
    <location>
        <begin position="1"/>
        <end position="24"/>
    </location>
</feature>
<accession>A0ABX0AGI6</accession>
<evidence type="ECO:0000256" key="1">
    <source>
        <dbReference type="SAM" id="SignalP"/>
    </source>
</evidence>
<name>A0ABX0AGI6_9GAMM</name>
<keyword evidence="1" id="KW-0732">Signal</keyword>
<proteinExistence type="predicted"/>
<evidence type="ECO:0008006" key="4">
    <source>
        <dbReference type="Google" id="ProtNLM"/>
    </source>
</evidence>
<organism evidence="2 3">
    <name type="scientific">Pseudoxanthomonas gei</name>
    <dbReference type="NCBI Taxonomy" id="1383030"/>
    <lineage>
        <taxon>Bacteria</taxon>
        <taxon>Pseudomonadati</taxon>
        <taxon>Pseudomonadota</taxon>
        <taxon>Gammaproteobacteria</taxon>
        <taxon>Lysobacterales</taxon>
        <taxon>Lysobacteraceae</taxon>
        <taxon>Pseudoxanthomonas</taxon>
    </lineage>
</organism>
<evidence type="ECO:0000313" key="2">
    <source>
        <dbReference type="EMBL" id="NDK39697.1"/>
    </source>
</evidence>
<sequence length="266" mass="28238">MSPILPGRLLLAMCGLLLSMTASAGSFSVLVSPPRFEDSAKPGTTYRNVVEISNLSGQTAHLSLKTADWHLDAGGAAVFSEELAQGSCRPWVGLEAPEVTIAANGKRRYRFEVAVPADAPAGECRFAILLEGDPESVQGGVVVPVSGRIGIIVYLSVGDASARLAVAGQQLLTMEGNLLPALRVRNEGNAHGRLEGFIDGKDASGRRFTFTPSSLPVLAGETRDIVLTPQSDNDRAPAPAIVYPLSLKGRLDFDSQHLYIETIFAR</sequence>
<feature type="chain" id="PRO_5045106327" description="P pilus assembly protein, chaperone PapD" evidence="1">
    <location>
        <begin position="25"/>
        <end position="266"/>
    </location>
</feature>
<dbReference type="RefSeq" id="WP_162350270.1">
    <property type="nucleotide sequence ID" value="NZ_QOVG01000008.1"/>
</dbReference>
<dbReference type="Proteomes" id="UP001429354">
    <property type="component" value="Unassembled WGS sequence"/>
</dbReference>
<dbReference type="EMBL" id="QOVG01000008">
    <property type="protein sequence ID" value="NDK39697.1"/>
    <property type="molecule type" value="Genomic_DNA"/>
</dbReference>